<dbReference type="EMBL" id="CP008849">
    <property type="protein sequence ID" value="AIF98880.1"/>
    <property type="molecule type" value="Genomic_DNA"/>
</dbReference>
<organism evidence="1 2">
    <name type="scientific">Alteromonas australica</name>
    <dbReference type="NCBI Taxonomy" id="589873"/>
    <lineage>
        <taxon>Bacteria</taxon>
        <taxon>Pseudomonadati</taxon>
        <taxon>Pseudomonadota</taxon>
        <taxon>Gammaproteobacteria</taxon>
        <taxon>Alteromonadales</taxon>
        <taxon>Alteromonadaceae</taxon>
        <taxon>Alteromonas/Salinimonas group</taxon>
        <taxon>Alteromonas</taxon>
    </lineage>
</organism>
<accession>A0A075P1Q1</accession>
<name>A0A075P1Q1_9ALTE</name>
<protein>
    <submittedName>
        <fullName evidence="1">Uncharacterized protein</fullName>
    </submittedName>
</protein>
<sequence>MKIQILSVLLLLNGCSSIDNKIGYGVNFEIPIEASCLISTINEYEPFQPVTALDSSLEFTYLENSTSLSLHSKNLIGGYQLTIDGMFLGKSHQRFVQEAEQTSKLVQRLVNQGCS</sequence>
<dbReference type="GeneID" id="78255131"/>
<evidence type="ECO:0000313" key="1">
    <source>
        <dbReference type="EMBL" id="AIF98880.1"/>
    </source>
</evidence>
<proteinExistence type="predicted"/>
<dbReference type="RefSeq" id="WP_044057033.1">
    <property type="nucleotide sequence ID" value="NZ_CBCSKJ010000003.1"/>
</dbReference>
<dbReference type="AlphaFoldDB" id="A0A075P1Q1"/>
<reference evidence="1 2" key="1">
    <citation type="submission" date="2014-06" db="EMBL/GenBank/DDBJ databases">
        <title>Genomes of Alteromonas australica, a world apart.</title>
        <authorList>
            <person name="Gonzaga A."/>
            <person name="Lopez-Perez M."/>
            <person name="Rodriguez-Valera F."/>
        </authorList>
    </citation>
    <scope>NUCLEOTIDE SEQUENCE [LARGE SCALE GENOMIC DNA]</scope>
    <source>
        <strain evidence="1 2">H 17</strain>
    </source>
</reference>
<dbReference type="Proteomes" id="UP000056090">
    <property type="component" value="Chromosome"/>
</dbReference>
<keyword evidence="2" id="KW-1185">Reference proteome</keyword>
<evidence type="ECO:0000313" key="2">
    <source>
        <dbReference type="Proteomes" id="UP000056090"/>
    </source>
</evidence>
<dbReference type="KEGG" id="aal:EP13_09440"/>
<gene>
    <name evidence="1" type="ORF">EP13_09440</name>
</gene>